<evidence type="ECO:0000313" key="1">
    <source>
        <dbReference type="EMBL" id="QTC45980.1"/>
    </source>
</evidence>
<reference evidence="1" key="1">
    <citation type="submission" date="2020-07" db="EMBL/GenBank/DDBJ databases">
        <title>Genome Sequences for Panteoa spp. that cause Center Rot in Onions.</title>
        <authorList>
            <person name="Asselin J.A."/>
            <person name="Helmann T."/>
            <person name="Beer S."/>
            <person name="Stodghill P."/>
        </authorList>
    </citation>
    <scope>NUCLEOTIDE SEQUENCE</scope>
    <source>
        <strain evidence="1">OC5a</strain>
    </source>
</reference>
<dbReference type="InterPro" id="IPR010862">
    <property type="entry name" value="DUF1493"/>
</dbReference>
<evidence type="ECO:0000313" key="2">
    <source>
        <dbReference type="Proteomes" id="UP000663901"/>
    </source>
</evidence>
<dbReference type="RefSeq" id="WP_105083320.1">
    <property type="nucleotide sequence ID" value="NZ_CP059084.1"/>
</dbReference>
<dbReference type="Pfam" id="PF07377">
    <property type="entry name" value="DUF1493"/>
    <property type="match status" value="1"/>
</dbReference>
<gene>
    <name evidence="1" type="ORF">H0Z12_20245</name>
</gene>
<name>A0A8A4K8U1_PANAN</name>
<accession>A0A8A4K8U1</accession>
<sequence length="104" mass="12006">MNVSAEVNSLIKKYFWEMSDDVSLSTGNQLALPEEAADFIEEYTEKFGVDMTNFEFRRYFSRGGIPFLPNAILPKYLRTDYHEAAPLTVRMLIESAEAGRWLFP</sequence>
<protein>
    <submittedName>
        <fullName evidence="1">DUF1493 family protein</fullName>
    </submittedName>
</protein>
<dbReference type="AlphaFoldDB" id="A0A8A4K8U1"/>
<dbReference type="Proteomes" id="UP000663901">
    <property type="component" value="Chromosome"/>
</dbReference>
<proteinExistence type="predicted"/>
<dbReference type="EMBL" id="CP059084">
    <property type="protein sequence ID" value="QTC45980.1"/>
    <property type="molecule type" value="Genomic_DNA"/>
</dbReference>
<organism evidence="1 2">
    <name type="scientific">Pantoea ananas</name>
    <name type="common">Erwinia uredovora</name>
    <dbReference type="NCBI Taxonomy" id="553"/>
    <lineage>
        <taxon>Bacteria</taxon>
        <taxon>Pseudomonadati</taxon>
        <taxon>Pseudomonadota</taxon>
        <taxon>Gammaproteobacteria</taxon>
        <taxon>Enterobacterales</taxon>
        <taxon>Erwiniaceae</taxon>
        <taxon>Pantoea</taxon>
    </lineage>
</organism>